<comment type="caution">
    <text evidence="2">The sequence shown here is derived from an EMBL/GenBank/DDBJ whole genome shotgun (WGS) entry which is preliminary data.</text>
</comment>
<sequence length="814" mass="90884">MSDNIPPDLASSITSCVTHVEEEAQQQAMWALPEIQSNGGTHEPLQQQEEDGQLQTLGDYLSSCHNMNQAAHTLENIGQYLSSCHNMNQAAHTLTGDDSSSYSQVSTLEPEGKLYPSKIALSPDFMDKQMEVWNLVLADDNSALLQKMFPSMEQVHDEYFSMEPINGEPTLCVFERLGISKAVMNLLRGVLDDEVLSQAVGLTGDVTYGPLDEGDDSSVEDDESEFEEHRSFCVYSNTECGRPFPVVGIEYKPSDPPMVQEFTTALVEDIIPERDVIGREDDSYTFVSSSKQVVTATITQLFDRMVKSGVPYGYIYTGEAIIFVEIHDDPSVAHCYVSIPDNDVSAEDESTLRYSAVGQIFAFMIRAMQAGPRSVQWHDRTATLDVWRSSSSEALLNMPSYQGAPGSSSAASHGNEVMNDVDAEYEHVGEDDQSDQDDQDNNQADEDQNGEYDAYHLDINEDMYVAVDIQLEWAEDAEFIPINDEDQEVAGQNGEEGSVDDGEHTYWFVDGDVIVSDIRQRQYCTQECLLGLTDGAPLDQACPNFEQHGDEHIDNLEFLRLVQSQLGRTRRVSACCVSLDLRGSLGAMFKVMIPSNGYTFVAKGVTEQNVPRLLREADTYTRLRDVQGGCVPVYLGIVQLEVAFDHGSTAYSHFMLLSWAGRPVGNFTESQASHGFVNSTRRAYTELHNAGLVHNDAQLRNMLYNPQLDRIMLVDFEHASIYECHVAEFQYRNTSRNLPATIEEVEEEDDDAGGSGSNHIHNHTPGHSYGGGLRRVNRCENLRREFEVASERELSRAVNLMENLTPTLRQWRTV</sequence>
<name>A0A2K0TVI9_TRIHA</name>
<dbReference type="OrthoDB" id="2156052at2759"/>
<dbReference type="PANTHER" id="PTHR37171">
    <property type="entry name" value="SERINE/THREONINE-PROTEIN KINASE YRZF-RELATED"/>
    <property type="match status" value="1"/>
</dbReference>
<feature type="region of interest" description="Disordered" evidence="1">
    <location>
        <begin position="428"/>
        <end position="448"/>
    </location>
</feature>
<dbReference type="EMBL" id="MTYI01000187">
    <property type="protein sequence ID" value="PNP49501.1"/>
    <property type="molecule type" value="Genomic_DNA"/>
</dbReference>
<dbReference type="Proteomes" id="UP000236290">
    <property type="component" value="Unassembled WGS sequence"/>
</dbReference>
<dbReference type="InterPro" id="IPR052396">
    <property type="entry name" value="Meiotic_Drive_Suppr_Kinase"/>
</dbReference>
<evidence type="ECO:0000313" key="2">
    <source>
        <dbReference type="EMBL" id="PNP49501.1"/>
    </source>
</evidence>
<dbReference type="SUPFAM" id="SSF56112">
    <property type="entry name" value="Protein kinase-like (PK-like)"/>
    <property type="match status" value="1"/>
</dbReference>
<evidence type="ECO:0000313" key="3">
    <source>
        <dbReference type="Proteomes" id="UP000236290"/>
    </source>
</evidence>
<accession>A0A2K0TVI9</accession>
<feature type="compositionally biased region" description="Acidic residues" evidence="1">
    <location>
        <begin position="431"/>
        <end position="448"/>
    </location>
</feature>
<evidence type="ECO:0000256" key="1">
    <source>
        <dbReference type="SAM" id="MobiDB-lite"/>
    </source>
</evidence>
<dbReference type="Gene3D" id="1.10.510.10">
    <property type="entry name" value="Transferase(Phosphotransferase) domain 1"/>
    <property type="match status" value="1"/>
</dbReference>
<protein>
    <recommendedName>
        <fullName evidence="4">Protein kinase domain-containing protein</fullName>
    </recommendedName>
</protein>
<organism evidence="2 3">
    <name type="scientific">Trichoderma harzianum</name>
    <name type="common">Hypocrea lixii</name>
    <dbReference type="NCBI Taxonomy" id="5544"/>
    <lineage>
        <taxon>Eukaryota</taxon>
        <taxon>Fungi</taxon>
        <taxon>Dikarya</taxon>
        <taxon>Ascomycota</taxon>
        <taxon>Pezizomycotina</taxon>
        <taxon>Sordariomycetes</taxon>
        <taxon>Hypocreomycetidae</taxon>
        <taxon>Hypocreales</taxon>
        <taxon>Hypocreaceae</taxon>
        <taxon>Trichoderma</taxon>
    </lineage>
</organism>
<reference evidence="2 3" key="1">
    <citation type="submission" date="2017-02" db="EMBL/GenBank/DDBJ databases">
        <title>Genomes of Trichoderma spp. with biocontrol activity.</title>
        <authorList>
            <person name="Gardiner D."/>
            <person name="Kazan K."/>
            <person name="Vos C."/>
            <person name="Harvey P."/>
        </authorList>
    </citation>
    <scope>NUCLEOTIDE SEQUENCE [LARGE SCALE GENOMIC DNA]</scope>
    <source>
        <strain evidence="2 3">Tr1</strain>
    </source>
</reference>
<gene>
    <name evidence="2" type="ORF">THARTR1_09823</name>
</gene>
<proteinExistence type="predicted"/>
<dbReference type="InterPro" id="IPR011009">
    <property type="entry name" value="Kinase-like_dom_sf"/>
</dbReference>
<feature type="region of interest" description="Disordered" evidence="1">
    <location>
        <begin position="746"/>
        <end position="774"/>
    </location>
</feature>
<dbReference type="AlphaFoldDB" id="A0A2K0TVI9"/>
<dbReference type="PANTHER" id="PTHR37171:SF1">
    <property type="entry name" value="SERINE_THREONINE-PROTEIN KINASE YRZF-RELATED"/>
    <property type="match status" value="1"/>
</dbReference>
<evidence type="ECO:0008006" key="4">
    <source>
        <dbReference type="Google" id="ProtNLM"/>
    </source>
</evidence>